<dbReference type="AlphaFoldDB" id="A0A4Q9L538"/>
<dbReference type="Proteomes" id="UP000291404">
    <property type="component" value="Unassembled WGS sequence"/>
</dbReference>
<dbReference type="EMBL" id="PITI01001082">
    <property type="protein sequence ID" value="TBU02584.1"/>
    <property type="molecule type" value="Genomic_DNA"/>
</dbReference>
<comment type="caution">
    <text evidence="1">The sequence shown here is derived from an EMBL/GenBank/DDBJ whole genome shotgun (WGS) entry which is preliminary data.</text>
</comment>
<protein>
    <submittedName>
        <fullName evidence="1">Uncharacterized protein</fullName>
    </submittedName>
</protein>
<accession>A0A4Q9L538</accession>
<dbReference type="VEuPathDB" id="MicrosporidiaDB:CWI36_1082p0020"/>
<sequence>MKRNSMNDVINNVSEKILLPKTMSMKVLLLLLIVQNCVDIKLFYLDSRDDFDKGLENTIIINSLLSNTTIFVKDENKCYQMSEFISYIKAKHQFQAIHHFTVQYSSNSNFTVGLFERNREINTIFLGNFLEKQVNLFNLLLNDSNFFLYETLGGNTFLDFLRLSKIFGIQDDKKFETCLKELIQYYNRELKDEYFQNLMINFQTFQQEVDNWVILKFFNILGCSLYKNFSIHSTSPSETFEGEILDKNTLFSNIGNSVNIILSPTFANTWKIFYPSFCKHALLNFLLKLINVDIIEIKDFHENNIPDFGFFMPLMPQNAVVLYINDSSTDRILDILCILSFLDTLRILKIKDKTLNISSVSKFYKFRNLKNMIIEVETLKNSALYSILDVAKCMKIESLNIKCENVLKDFNNCSLGIPIEIPCYYFSIGRYINSKNEAFRSMIVKSYGNVITSTSVEIFNSEAEDLINFLSLFPNLNELFILNRGPIKGSEDLSLKFLEEHKIKSLKLQNFVIDSRLLDKILNTSILQNLTLIECQIQIDGDLFPNPYICNNSLDTLNIFDSSFTPSLFYNNFVYKLKNLKKFDYSGKYMIFNIISQDSKLGGEIVNSDISLRFSNQEKSGLSNLDPNNLEFSLVALYFKNSSFPTFTLKDVELNLDEVLAFKSMNNIVNLTLNKIKSTESIHLVADILQNRDLSRNIKYLCLINMDLDLNDVKSLNFLSLLENLKLINIYKDDSKCYFWAIKRCHLRKLKEINIIGEISKNNVNYLKEEFPLRMLIF</sequence>
<reference evidence="1 2" key="1">
    <citation type="submission" date="2017-12" db="EMBL/GenBank/DDBJ databases">
        <authorList>
            <person name="Pombert J.-F."/>
            <person name="Haag K.L."/>
            <person name="Ebert D."/>
        </authorList>
    </citation>
    <scope>NUCLEOTIDE SEQUENCE [LARGE SCALE GENOMIC DNA]</scope>
    <source>
        <strain evidence="1">BE-OM-2</strain>
    </source>
</reference>
<organism evidence="1 2">
    <name type="scientific">Hamiltosporidium magnivora</name>
    <dbReference type="NCBI Taxonomy" id="148818"/>
    <lineage>
        <taxon>Eukaryota</taxon>
        <taxon>Fungi</taxon>
        <taxon>Fungi incertae sedis</taxon>
        <taxon>Microsporidia</taxon>
        <taxon>Dubosqiidae</taxon>
        <taxon>Hamiltosporidium</taxon>
    </lineage>
</organism>
<proteinExistence type="predicted"/>
<evidence type="ECO:0000313" key="1">
    <source>
        <dbReference type="EMBL" id="TBU02584.1"/>
    </source>
</evidence>
<name>A0A4Q9L538_9MICR</name>
<feature type="non-terminal residue" evidence="1">
    <location>
        <position position="778"/>
    </location>
</feature>
<keyword evidence="2" id="KW-1185">Reference proteome</keyword>
<evidence type="ECO:0000313" key="2">
    <source>
        <dbReference type="Proteomes" id="UP000291404"/>
    </source>
</evidence>
<dbReference type="VEuPathDB" id="MicrosporidiaDB:CWI39_0125p0020"/>
<gene>
    <name evidence="1" type="ORF">CWI36_1082p0020</name>
</gene>